<evidence type="ECO:0008006" key="4">
    <source>
        <dbReference type="Google" id="ProtNLM"/>
    </source>
</evidence>
<name>A0A409VXB7_9AGAR</name>
<feature type="compositionally biased region" description="Low complexity" evidence="1">
    <location>
        <begin position="535"/>
        <end position="544"/>
    </location>
</feature>
<keyword evidence="3" id="KW-1185">Reference proteome</keyword>
<feature type="compositionally biased region" description="Low complexity" evidence="1">
    <location>
        <begin position="509"/>
        <end position="520"/>
    </location>
</feature>
<dbReference type="InParanoid" id="A0A409VXB7"/>
<accession>A0A409VXB7</accession>
<evidence type="ECO:0000256" key="1">
    <source>
        <dbReference type="SAM" id="MobiDB-lite"/>
    </source>
</evidence>
<reference evidence="2 3" key="1">
    <citation type="journal article" date="2018" name="Evol. Lett.">
        <title>Horizontal gene cluster transfer increased hallucinogenic mushroom diversity.</title>
        <authorList>
            <person name="Reynolds H.T."/>
            <person name="Vijayakumar V."/>
            <person name="Gluck-Thaler E."/>
            <person name="Korotkin H.B."/>
            <person name="Matheny P.B."/>
            <person name="Slot J.C."/>
        </authorList>
    </citation>
    <scope>NUCLEOTIDE SEQUENCE [LARGE SCALE GENOMIC DNA]</scope>
    <source>
        <strain evidence="2 3">SRW20</strain>
    </source>
</reference>
<proteinExistence type="predicted"/>
<organism evidence="2 3">
    <name type="scientific">Gymnopilus dilepis</name>
    <dbReference type="NCBI Taxonomy" id="231916"/>
    <lineage>
        <taxon>Eukaryota</taxon>
        <taxon>Fungi</taxon>
        <taxon>Dikarya</taxon>
        <taxon>Basidiomycota</taxon>
        <taxon>Agaricomycotina</taxon>
        <taxon>Agaricomycetes</taxon>
        <taxon>Agaricomycetidae</taxon>
        <taxon>Agaricales</taxon>
        <taxon>Agaricineae</taxon>
        <taxon>Hymenogastraceae</taxon>
        <taxon>Gymnopilus</taxon>
    </lineage>
</organism>
<dbReference type="Gene3D" id="1.20.1280.50">
    <property type="match status" value="1"/>
</dbReference>
<gene>
    <name evidence="2" type="ORF">CVT26_014215</name>
</gene>
<dbReference type="AlphaFoldDB" id="A0A409VXB7"/>
<comment type="caution">
    <text evidence="2">The sequence shown here is derived from an EMBL/GenBank/DDBJ whole genome shotgun (WGS) entry which is preliminary data.</text>
</comment>
<evidence type="ECO:0000313" key="3">
    <source>
        <dbReference type="Proteomes" id="UP000284706"/>
    </source>
</evidence>
<evidence type="ECO:0000313" key="2">
    <source>
        <dbReference type="EMBL" id="PPQ70896.1"/>
    </source>
</evidence>
<dbReference type="EMBL" id="NHYE01005523">
    <property type="protein sequence ID" value="PPQ70896.1"/>
    <property type="molecule type" value="Genomic_DNA"/>
</dbReference>
<dbReference type="Proteomes" id="UP000284706">
    <property type="component" value="Unassembled WGS sequence"/>
</dbReference>
<dbReference type="SUPFAM" id="SSF52047">
    <property type="entry name" value="RNI-like"/>
    <property type="match status" value="1"/>
</dbReference>
<feature type="region of interest" description="Disordered" evidence="1">
    <location>
        <begin position="505"/>
        <end position="545"/>
    </location>
</feature>
<dbReference type="OrthoDB" id="3064206at2759"/>
<protein>
    <recommendedName>
        <fullName evidence="4">F-box domain-containing protein</fullName>
    </recommendedName>
</protein>
<sequence>MAASPIKKLSDDVLLEIFLFNARIGPAASEHATPLVTTRHASQVCRDWRLLMLSCGSLWGSIFNHSELLQRTDRWAQEIFRRSGTSPLWIRTIIMPSLPQQAFMYYLLERHWQRIQMLCLLFPGKIPSEDPIWKMIGRPTSCLQALSIFLPDDSNVAFPQVPQLLGCNAPSLRILNSPNVPISPWSVTSMHNLHSLDIFVPGAKPTEVLSALRQLSRLDNLTLSGLGCDHDQKASLSSSTALDFPSLERLHIKDGHLFTTADFLGRIRLPASCQVLVYCEGVGCPIVGMDVAQNIISTYLKRLFQNHAITHIDFYVEPSSTSFRARKADSDDSMMFVLVINGPVTLPLHVFKSFSQFFQGCDMQRVTDFYLQLCLLDSSAIKAYSGILSSLNSVKRLTLSCTTSLESVVLIDSGSSPILPALEEVDITFDRLGLPFVPHGPILSFLRRRRSANAPMRTLSVWSQYVGSVKDLNALRGMTGLRVTWGNKATGKTIELVCEPGPTDEAMKASNAAEAETTASRGLADSDSDSDDSSDYSSASSSESYAERRRQAVMNLLVGMMQQGVNLNDPNSRVYIGVS</sequence>